<dbReference type="OrthoDB" id="7173339at2"/>
<name>A0A5M6II32_9PROT</name>
<accession>A0A5M6II32</accession>
<evidence type="ECO:0000256" key="2">
    <source>
        <dbReference type="SAM" id="Phobius"/>
    </source>
</evidence>
<keyword evidence="2" id="KW-0812">Transmembrane</keyword>
<keyword evidence="2" id="KW-1133">Transmembrane helix</keyword>
<keyword evidence="5" id="KW-1185">Reference proteome</keyword>
<evidence type="ECO:0000259" key="3">
    <source>
        <dbReference type="Pfam" id="PF09976"/>
    </source>
</evidence>
<dbReference type="AlphaFoldDB" id="A0A5M6II32"/>
<feature type="compositionally biased region" description="Basic and acidic residues" evidence="1">
    <location>
        <begin position="1"/>
        <end position="10"/>
    </location>
</feature>
<feature type="region of interest" description="Disordered" evidence="1">
    <location>
        <begin position="1"/>
        <end position="30"/>
    </location>
</feature>
<evidence type="ECO:0000313" key="5">
    <source>
        <dbReference type="Proteomes" id="UP000324065"/>
    </source>
</evidence>
<organism evidence="4 5">
    <name type="scientific">Roseospira marina</name>
    <dbReference type="NCBI Taxonomy" id="140057"/>
    <lineage>
        <taxon>Bacteria</taxon>
        <taxon>Pseudomonadati</taxon>
        <taxon>Pseudomonadota</taxon>
        <taxon>Alphaproteobacteria</taxon>
        <taxon>Rhodospirillales</taxon>
        <taxon>Rhodospirillaceae</taxon>
        <taxon>Roseospira</taxon>
    </lineage>
</organism>
<dbReference type="Proteomes" id="UP000324065">
    <property type="component" value="Unassembled WGS sequence"/>
</dbReference>
<gene>
    <name evidence="4" type="ORF">F1188_00665</name>
</gene>
<dbReference type="RefSeq" id="WP_150060451.1">
    <property type="nucleotide sequence ID" value="NZ_JACHII010000001.1"/>
</dbReference>
<dbReference type="InterPro" id="IPR018704">
    <property type="entry name" value="SecYEG/CpoB_TPR"/>
</dbReference>
<proteinExistence type="predicted"/>
<protein>
    <submittedName>
        <fullName evidence="4">Tetratricopeptide repeat protein</fullName>
    </submittedName>
</protein>
<evidence type="ECO:0000256" key="1">
    <source>
        <dbReference type="SAM" id="MobiDB-lite"/>
    </source>
</evidence>
<sequence length="255" mass="26934">MAKTPKRAEKAASLSKKAKDAPEPQDLDPAQEALFREVEEDLRAEQMQKLWKQYGSYVIGAAVLIVAIVAGFQGWSTWQASVRADEAGRYFTAIDATGSDATVDDDALIALGKEGQTGYAEMARIRHANDLAAAGDTAGAIVAYDALSSDGGAPKPVRDLAAMLAALNAMDLEDPATVRGRLTPLAADDGAWRFMARELIATLDMRAGNADAARDMFTALTEERDAPPGVRTRASEYLSMLGGPATNVDADGGEG</sequence>
<reference evidence="4 5" key="1">
    <citation type="submission" date="2019-09" db="EMBL/GenBank/DDBJ databases">
        <title>Genome sequence of Roseospira marina, one of the more divergent members of the non-sulfur purple photosynthetic bacterial family, the Rhodospirillaceae.</title>
        <authorList>
            <person name="Meyer T."/>
            <person name="Kyndt J."/>
        </authorList>
    </citation>
    <scope>NUCLEOTIDE SEQUENCE [LARGE SCALE GENOMIC DNA]</scope>
    <source>
        <strain evidence="4 5">DSM 15113</strain>
    </source>
</reference>
<dbReference type="EMBL" id="VWPJ01000001">
    <property type="protein sequence ID" value="KAA5607315.1"/>
    <property type="molecule type" value="Genomic_DNA"/>
</dbReference>
<keyword evidence="2" id="KW-0472">Membrane</keyword>
<comment type="caution">
    <text evidence="4">The sequence shown here is derived from an EMBL/GenBank/DDBJ whole genome shotgun (WGS) entry which is preliminary data.</text>
</comment>
<dbReference type="Pfam" id="PF09976">
    <property type="entry name" value="TPR_21"/>
    <property type="match status" value="1"/>
</dbReference>
<feature type="transmembrane region" description="Helical" evidence="2">
    <location>
        <begin position="54"/>
        <end position="75"/>
    </location>
</feature>
<feature type="domain" description="Ancillary SecYEG translocon subunit/Cell division coordinator CpoB TPR" evidence="3">
    <location>
        <begin position="49"/>
        <end position="150"/>
    </location>
</feature>
<evidence type="ECO:0000313" key="4">
    <source>
        <dbReference type="EMBL" id="KAA5607315.1"/>
    </source>
</evidence>